<protein>
    <submittedName>
        <fullName evidence="2">MOSC domain-containing protein</fullName>
    </submittedName>
</protein>
<dbReference type="PANTHER" id="PTHR36930">
    <property type="entry name" value="METAL-SULFUR CLUSTER BIOSYNTHESIS PROTEINS YUAD-RELATED"/>
    <property type="match status" value="1"/>
</dbReference>
<proteinExistence type="predicted"/>
<organism evidence="2 3">
    <name type="scientific">Sphingomonas morindae</name>
    <dbReference type="NCBI Taxonomy" id="1541170"/>
    <lineage>
        <taxon>Bacteria</taxon>
        <taxon>Pseudomonadati</taxon>
        <taxon>Pseudomonadota</taxon>
        <taxon>Alphaproteobacteria</taxon>
        <taxon>Sphingomonadales</taxon>
        <taxon>Sphingomonadaceae</taxon>
        <taxon>Sphingomonas</taxon>
    </lineage>
</organism>
<evidence type="ECO:0000313" key="3">
    <source>
        <dbReference type="Proteomes" id="UP001056937"/>
    </source>
</evidence>
<reference evidence="2" key="1">
    <citation type="journal article" date="2022" name="Toxins">
        <title>Genomic Analysis of Sphingopyxis sp. USTB-05 for Biodegrading Cyanobacterial Hepatotoxins.</title>
        <authorList>
            <person name="Liu C."/>
            <person name="Xu Q."/>
            <person name="Zhao Z."/>
            <person name="Zhang H."/>
            <person name="Liu X."/>
            <person name="Yin C."/>
            <person name="Liu Y."/>
            <person name="Yan H."/>
        </authorList>
    </citation>
    <scope>NUCLEOTIDE SEQUENCE</scope>
    <source>
        <strain evidence="2">NBD5</strain>
    </source>
</reference>
<dbReference type="Proteomes" id="UP001056937">
    <property type="component" value="Chromosome 1"/>
</dbReference>
<keyword evidence="3" id="KW-1185">Reference proteome</keyword>
<sequence>MRGRLLGIARKARPRGPMLCMAAGEIGLATGLAGDCRGVRRPRAAGRRQVTALLAADWRAALEALGGAEIDWSLRRANLLIEGSLPRAPGALVRIGAALLEITGECDPCRRMEAVAPGLEAALRPGWRGGRTLRVVEPGAIALGDEVRLIHADYREAI</sequence>
<dbReference type="PROSITE" id="PS51340">
    <property type="entry name" value="MOSC"/>
    <property type="match status" value="1"/>
</dbReference>
<dbReference type="Gene3D" id="2.40.33.20">
    <property type="entry name" value="PK beta-barrel domain-like"/>
    <property type="match status" value="1"/>
</dbReference>
<accession>A0ABY4XA07</accession>
<dbReference type="InterPro" id="IPR005302">
    <property type="entry name" value="MoCF_Sase_C"/>
</dbReference>
<dbReference type="InterPro" id="IPR052716">
    <property type="entry name" value="MOSC_domain"/>
</dbReference>
<dbReference type="EMBL" id="CP084930">
    <property type="protein sequence ID" value="USI73695.1"/>
    <property type="molecule type" value="Genomic_DNA"/>
</dbReference>
<dbReference type="InterPro" id="IPR011037">
    <property type="entry name" value="Pyrv_Knase-like_insert_dom_sf"/>
</dbReference>
<dbReference type="PANTHER" id="PTHR36930:SF1">
    <property type="entry name" value="MOSC DOMAIN-CONTAINING PROTEIN"/>
    <property type="match status" value="1"/>
</dbReference>
<name>A0ABY4XA07_9SPHN</name>
<feature type="domain" description="MOSC" evidence="1">
    <location>
        <begin position="12"/>
        <end position="150"/>
    </location>
</feature>
<gene>
    <name evidence="2" type="ORF">LHA26_04280</name>
</gene>
<dbReference type="Pfam" id="PF03473">
    <property type="entry name" value="MOSC"/>
    <property type="match status" value="1"/>
</dbReference>
<evidence type="ECO:0000259" key="1">
    <source>
        <dbReference type="PROSITE" id="PS51340"/>
    </source>
</evidence>
<evidence type="ECO:0000313" key="2">
    <source>
        <dbReference type="EMBL" id="USI73695.1"/>
    </source>
</evidence>
<dbReference type="RefSeq" id="WP_252167501.1">
    <property type="nucleotide sequence ID" value="NZ_CP084930.1"/>
</dbReference>
<dbReference type="SUPFAM" id="SSF50800">
    <property type="entry name" value="PK beta-barrel domain-like"/>
    <property type="match status" value="1"/>
</dbReference>